<organism evidence="1 2">
    <name type="scientific">Arenibacter algicola</name>
    <dbReference type="NCBI Taxonomy" id="616991"/>
    <lineage>
        <taxon>Bacteria</taxon>
        <taxon>Pseudomonadati</taxon>
        <taxon>Bacteroidota</taxon>
        <taxon>Flavobacteriia</taxon>
        <taxon>Flavobacteriales</taxon>
        <taxon>Flavobacteriaceae</taxon>
        <taxon>Arenibacter</taxon>
    </lineage>
</organism>
<evidence type="ECO:0000313" key="1">
    <source>
        <dbReference type="EMBL" id="ASO05419.1"/>
    </source>
</evidence>
<name>A0A221UVK2_9FLAO</name>
<sequence>MKLNIVKFLILILLISSCTNQKRELKEYGYAKKESDSSKVSLRLGDFITYGDFVDRIHEVTCNDSIPRIVIETKKNVRHIYPTEYCEPFIFDPAGKHYVTFDRGKIYHQGMLPEINLDSLSAMLRTEFSYYYSSNRTGKPDNFFVIIESMRDEKTDGIESFVNTLAMKYDSLKTDIVLNISFWEVVPHIPPPPAIKSETE</sequence>
<dbReference type="AlphaFoldDB" id="A0A221UVK2"/>
<dbReference type="PROSITE" id="PS51257">
    <property type="entry name" value="PROKAR_LIPOPROTEIN"/>
    <property type="match status" value="1"/>
</dbReference>
<dbReference type="RefSeq" id="WP_093978179.1">
    <property type="nucleotide sequence ID" value="NZ_CP022515.1"/>
</dbReference>
<evidence type="ECO:0000313" key="2">
    <source>
        <dbReference type="Proteomes" id="UP000204551"/>
    </source>
</evidence>
<gene>
    <name evidence="1" type="ORF">AREALGSMS7_01957</name>
</gene>
<evidence type="ECO:0008006" key="3">
    <source>
        <dbReference type="Google" id="ProtNLM"/>
    </source>
</evidence>
<dbReference type="Proteomes" id="UP000204551">
    <property type="component" value="Chromosome"/>
</dbReference>
<dbReference type="EMBL" id="CP022515">
    <property type="protein sequence ID" value="ASO05419.1"/>
    <property type="molecule type" value="Genomic_DNA"/>
</dbReference>
<proteinExistence type="predicted"/>
<accession>A0A221UVK2</accession>
<reference evidence="1 2" key="1">
    <citation type="submission" date="2017-07" db="EMBL/GenBank/DDBJ databases">
        <title>Genome Sequence of Arenibacter algicola Strain SMS7 Isolated from a culture of the Diatom Skeletonema marinoi.</title>
        <authorList>
            <person name="Topel M."/>
            <person name="Pinder M.I.M."/>
            <person name="Johansson O.N."/>
            <person name="Kourtchenko O."/>
            <person name="Godhe A."/>
            <person name="Clarke A.K."/>
        </authorList>
    </citation>
    <scope>NUCLEOTIDE SEQUENCE [LARGE SCALE GENOMIC DNA]</scope>
    <source>
        <strain evidence="1 2">SMS7</strain>
    </source>
</reference>
<protein>
    <recommendedName>
        <fullName evidence="3">Lipoprotein</fullName>
    </recommendedName>
</protein>
<dbReference type="KEGG" id="aalg:AREALGSMS7_01957"/>